<organism evidence="3 4">
    <name type="scientific">Rhodococcus opacus</name>
    <name type="common">Nocardia opaca</name>
    <dbReference type="NCBI Taxonomy" id="37919"/>
    <lineage>
        <taxon>Bacteria</taxon>
        <taxon>Bacillati</taxon>
        <taxon>Actinomycetota</taxon>
        <taxon>Actinomycetes</taxon>
        <taxon>Mycobacteriales</taxon>
        <taxon>Nocardiaceae</taxon>
        <taxon>Rhodococcus</taxon>
    </lineage>
</organism>
<proteinExistence type="predicted"/>
<feature type="transmembrane region" description="Helical" evidence="2">
    <location>
        <begin position="139"/>
        <end position="159"/>
    </location>
</feature>
<feature type="transmembrane region" description="Helical" evidence="2">
    <location>
        <begin position="209"/>
        <end position="228"/>
    </location>
</feature>
<dbReference type="Proteomes" id="UP000186108">
    <property type="component" value="Chromosome"/>
</dbReference>
<evidence type="ECO:0000313" key="3">
    <source>
        <dbReference type="EMBL" id="ANS29970.1"/>
    </source>
</evidence>
<evidence type="ECO:0000256" key="2">
    <source>
        <dbReference type="SAM" id="Phobius"/>
    </source>
</evidence>
<reference evidence="3 4" key="1">
    <citation type="submission" date="2014-07" db="EMBL/GenBank/DDBJ databases">
        <authorList>
            <person name="Zhang J.E."/>
            <person name="Yang H."/>
            <person name="Guo J."/>
            <person name="Deng Z."/>
            <person name="Luo H."/>
            <person name="Luo M."/>
            <person name="Zhao B."/>
        </authorList>
    </citation>
    <scope>NUCLEOTIDE SEQUENCE [LARGE SCALE GENOMIC DNA]</scope>
    <source>
        <strain evidence="3 4">1CP</strain>
    </source>
</reference>
<sequence length="244" mass="26571">MRVFGESETLPTGQGGDVTVSSDHTSSAPRRTLRLRRESWGFVIGSFLFGMAATRVYGQAVGPEIDNITYFVGSLFFTTAGFIQLRLSGRPVPGEESATVERYDWWAALIQFVGTLLFNVSTGVVLIQSLTVEQDRVWGWRPDLFGSTAFLVASGLAVVATTETDKLWDPHARNWRSTWLNMIGSVAFGVSAVGAYIVPGTDALKNATIADLGTFVGAVCFLVAALLMRPTHPRYSPNQARTRS</sequence>
<keyword evidence="3" id="KW-0830">Ubiquinone</keyword>
<feature type="transmembrane region" description="Helical" evidence="2">
    <location>
        <begin position="39"/>
        <end position="56"/>
    </location>
</feature>
<gene>
    <name evidence="3" type="ORF">R1CP_26625</name>
</gene>
<dbReference type="EMBL" id="CP009111">
    <property type="protein sequence ID" value="ANS29970.1"/>
    <property type="molecule type" value="Genomic_DNA"/>
</dbReference>
<evidence type="ECO:0000256" key="1">
    <source>
        <dbReference type="SAM" id="MobiDB-lite"/>
    </source>
</evidence>
<feature type="transmembrane region" description="Helical" evidence="2">
    <location>
        <begin position="105"/>
        <end position="127"/>
    </location>
</feature>
<keyword evidence="2" id="KW-0472">Membrane</keyword>
<dbReference type="PATRIC" id="fig|37919.13.peg.5582"/>
<feature type="transmembrane region" description="Helical" evidence="2">
    <location>
        <begin position="68"/>
        <end position="85"/>
    </location>
</feature>
<keyword evidence="2" id="KW-1133">Transmembrane helix</keyword>
<protein>
    <submittedName>
        <fullName evidence="3">NADH-ubiquinone/plastoquinone</fullName>
    </submittedName>
</protein>
<name>A0A1B1KBI3_RHOOP</name>
<keyword evidence="2" id="KW-0812">Transmembrane</keyword>
<feature type="transmembrane region" description="Helical" evidence="2">
    <location>
        <begin position="179"/>
        <end position="197"/>
    </location>
</feature>
<feature type="region of interest" description="Disordered" evidence="1">
    <location>
        <begin position="1"/>
        <end position="25"/>
    </location>
</feature>
<evidence type="ECO:0000313" key="4">
    <source>
        <dbReference type="Proteomes" id="UP000186108"/>
    </source>
</evidence>
<dbReference type="AlphaFoldDB" id="A0A1B1KBI3"/>
<accession>A0A1B1KBI3</accession>